<evidence type="ECO:0000256" key="13">
    <source>
        <dbReference type="SAM" id="Phobius"/>
    </source>
</evidence>
<dbReference type="PRINTS" id="PR00119">
    <property type="entry name" value="CATATPASE"/>
</dbReference>
<proteinExistence type="inferred from homology"/>
<evidence type="ECO:0000256" key="9">
    <source>
        <dbReference type="ARBA" id="ARBA00022967"/>
    </source>
</evidence>
<dbReference type="InterPro" id="IPR001757">
    <property type="entry name" value="P_typ_ATPase"/>
</dbReference>
<evidence type="ECO:0000259" key="15">
    <source>
        <dbReference type="Pfam" id="PF12156"/>
    </source>
</evidence>
<dbReference type="RefSeq" id="WP_084015785.1">
    <property type="nucleotide sequence ID" value="NZ_FWXS01000001.1"/>
</dbReference>
<dbReference type="GO" id="GO:0016887">
    <property type="term" value="F:ATP hydrolysis activity"/>
    <property type="evidence" value="ECO:0007669"/>
    <property type="project" value="InterPro"/>
</dbReference>
<evidence type="ECO:0000256" key="1">
    <source>
        <dbReference type="ARBA" id="ARBA00004651"/>
    </source>
</evidence>
<reference evidence="17" key="1">
    <citation type="submission" date="2017-04" db="EMBL/GenBank/DDBJ databases">
        <authorList>
            <person name="Varghese N."/>
            <person name="Submissions S."/>
        </authorList>
    </citation>
    <scope>NUCLEOTIDE SEQUENCE [LARGE SCALE GENOMIC DNA]</scope>
    <source>
        <strain evidence="17">CGMCC 1.12708</strain>
    </source>
</reference>
<dbReference type="Pfam" id="PF12156">
    <property type="entry name" value="ATPase-cat_bd"/>
    <property type="match status" value="1"/>
</dbReference>
<dbReference type="InterPro" id="IPR059000">
    <property type="entry name" value="ATPase_P-type_domA"/>
</dbReference>
<dbReference type="Gene3D" id="3.40.1110.10">
    <property type="entry name" value="Calcium-transporting ATPase, cytoplasmic domain N"/>
    <property type="match status" value="1"/>
</dbReference>
<evidence type="ECO:0000256" key="10">
    <source>
        <dbReference type="ARBA" id="ARBA00022989"/>
    </source>
</evidence>
<dbReference type="Proteomes" id="UP000192393">
    <property type="component" value="Unassembled WGS sequence"/>
</dbReference>
<evidence type="ECO:0000259" key="14">
    <source>
        <dbReference type="Pfam" id="PF00122"/>
    </source>
</evidence>
<dbReference type="InterPro" id="IPR023299">
    <property type="entry name" value="ATPase_P-typ_cyto_dom_N"/>
</dbReference>
<protein>
    <submittedName>
        <fullName evidence="16">Cu+-exporting ATPase</fullName>
    </submittedName>
</protein>
<accession>A0A1W1YJR6</accession>
<feature type="domain" description="Putative metal-binding" evidence="15">
    <location>
        <begin position="4"/>
        <end position="78"/>
    </location>
</feature>
<organism evidence="16 17">
    <name type="scientific">Moheibacter sediminis</name>
    <dbReference type="NCBI Taxonomy" id="1434700"/>
    <lineage>
        <taxon>Bacteria</taxon>
        <taxon>Pseudomonadati</taxon>
        <taxon>Bacteroidota</taxon>
        <taxon>Flavobacteriia</taxon>
        <taxon>Flavobacteriales</taxon>
        <taxon>Weeksellaceae</taxon>
        <taxon>Moheibacter</taxon>
    </lineage>
</organism>
<gene>
    <name evidence="16" type="ORF">SAMN06296427_101424</name>
</gene>
<feature type="domain" description="P-type ATPase A" evidence="14">
    <location>
        <begin position="307"/>
        <end position="400"/>
    </location>
</feature>
<evidence type="ECO:0000256" key="12">
    <source>
        <dbReference type="ARBA" id="ARBA00023136"/>
    </source>
</evidence>
<feature type="transmembrane region" description="Helical" evidence="13">
    <location>
        <begin position="266"/>
        <end position="287"/>
    </location>
</feature>
<dbReference type="GO" id="GO:0005524">
    <property type="term" value="F:ATP binding"/>
    <property type="evidence" value="ECO:0007669"/>
    <property type="project" value="InterPro"/>
</dbReference>
<dbReference type="NCBIfam" id="TIGR01494">
    <property type="entry name" value="ATPase_P-type"/>
    <property type="match status" value="1"/>
</dbReference>
<keyword evidence="5" id="KW-0597">Phosphoprotein</keyword>
<dbReference type="Gene3D" id="2.70.150.10">
    <property type="entry name" value="Calcium-transporting ATPase, cytoplasmic transduction domain A"/>
    <property type="match status" value="1"/>
</dbReference>
<sequence>MKEDCFHCGQKIEIEDILFDEKHFCCAGCKTVYEILNSTGLENFYAMNADAGVRPDAKENHHFQFLDTPEIFEKVVDFSDDGITLVTFHIPVIHCTSCVWLLESLQEVNPNVIYSTVNFTQKNVQISFRSEELKLSEVARLLTQLGYKPTLNLQTLDKEKSKQDRSIILKIGVAGFCLGNIMLLAFPEYTLPFSNSTPEAWLEGNKEFFRWGMFLLSLPVMFFSATDYFKSAWQGIKNKYINIDLPIAIGFWVLFLRSTYDIVFDLSSGFFDSIAALAFFMLIGKWFQQQTYKSMAFDRDYKSFYPIAVLKISDGIEQPILLSELQKGDRILIRNEEIIPADAILMKGEAMIDNSFVTGEARLITKQPGDKIFAGGKQSGQAIELEIIKDVKQSYLTQLWNNEAFQKEESKLNRLTTNMSRYFVIIILFIALGSAVFWYFYDSKQILQVVTAILIITCPCALALSSPFILGNVMRVFGEKKLYIKSTATIESLAKINDIVFDKTGTITESHSSTVEYIGEILTEEEKIAVKSVLKNSNHPLSRILYNKFNSTQIIPVNHYEEISGKGQKALVDGIEMKIGSKSFVNANDESALNQTRVYISINGKIKGKFEFKNQYRSGLKEMISELDLYKISILSGDNDSEMQNLRNIFPDSAGIHFNQSPEDKLEFIRNKQNENHKVLMFGDGLNDAGAIKQSDVGIVLSEDVNNFSPSCDAILDAKSFKSFPAFLKFSKISIKLIWAAFTISFLYNVIGLGFAITGNLEPVVAAILMPVSSISVVIFATLSTRLVSRFMKWNLE</sequence>
<evidence type="ECO:0000256" key="2">
    <source>
        <dbReference type="ARBA" id="ARBA00006024"/>
    </source>
</evidence>
<dbReference type="SUPFAM" id="SSF81665">
    <property type="entry name" value="Calcium ATPase, transmembrane domain M"/>
    <property type="match status" value="1"/>
</dbReference>
<keyword evidence="7" id="KW-0479">Metal-binding</keyword>
<dbReference type="PANTHER" id="PTHR43520">
    <property type="entry name" value="ATP7, ISOFORM B"/>
    <property type="match status" value="1"/>
</dbReference>
<evidence type="ECO:0000256" key="7">
    <source>
        <dbReference type="ARBA" id="ARBA00022723"/>
    </source>
</evidence>
<dbReference type="STRING" id="1434700.SAMN06296427_101424"/>
<evidence type="ECO:0000256" key="11">
    <source>
        <dbReference type="ARBA" id="ARBA00023065"/>
    </source>
</evidence>
<feature type="transmembrane region" description="Helical" evidence="13">
    <location>
        <begin position="241"/>
        <end position="260"/>
    </location>
</feature>
<dbReference type="SUPFAM" id="SSF55008">
    <property type="entry name" value="HMA, heavy metal-associated domain"/>
    <property type="match status" value="1"/>
</dbReference>
<keyword evidence="4" id="KW-1003">Cell membrane</keyword>
<dbReference type="InterPro" id="IPR036163">
    <property type="entry name" value="HMA_dom_sf"/>
</dbReference>
<dbReference type="GO" id="GO:0005507">
    <property type="term" value="F:copper ion binding"/>
    <property type="evidence" value="ECO:0007669"/>
    <property type="project" value="TreeGrafter"/>
</dbReference>
<dbReference type="CDD" id="cd00371">
    <property type="entry name" value="HMA"/>
    <property type="match status" value="1"/>
</dbReference>
<keyword evidence="6 13" id="KW-0812">Transmembrane</keyword>
<feature type="transmembrane region" description="Helical" evidence="13">
    <location>
        <begin position="208"/>
        <end position="229"/>
    </location>
</feature>
<evidence type="ECO:0000256" key="4">
    <source>
        <dbReference type="ARBA" id="ARBA00022475"/>
    </source>
</evidence>
<dbReference type="InterPro" id="IPR021993">
    <property type="entry name" value="ATPase-cat-bd"/>
</dbReference>
<evidence type="ECO:0000256" key="3">
    <source>
        <dbReference type="ARBA" id="ARBA00022448"/>
    </source>
</evidence>
<dbReference type="Pfam" id="PF00122">
    <property type="entry name" value="E1-E2_ATPase"/>
    <property type="match status" value="1"/>
</dbReference>
<keyword evidence="12 13" id="KW-0472">Membrane</keyword>
<dbReference type="GO" id="GO:0055070">
    <property type="term" value="P:copper ion homeostasis"/>
    <property type="evidence" value="ECO:0007669"/>
    <property type="project" value="TreeGrafter"/>
</dbReference>
<dbReference type="GO" id="GO:0043682">
    <property type="term" value="F:P-type divalent copper transporter activity"/>
    <property type="evidence" value="ECO:0007669"/>
    <property type="project" value="TreeGrafter"/>
</dbReference>
<dbReference type="EMBL" id="FWXS01000001">
    <property type="protein sequence ID" value="SMC36031.1"/>
    <property type="molecule type" value="Genomic_DNA"/>
</dbReference>
<feature type="transmembrane region" description="Helical" evidence="13">
    <location>
        <begin position="167"/>
        <end position="186"/>
    </location>
</feature>
<feature type="transmembrane region" description="Helical" evidence="13">
    <location>
        <begin position="446"/>
        <end position="470"/>
    </location>
</feature>
<dbReference type="InterPro" id="IPR023298">
    <property type="entry name" value="ATPase_P-typ_TM_dom_sf"/>
</dbReference>
<dbReference type="InterPro" id="IPR008250">
    <property type="entry name" value="ATPase_P-typ_transduc_dom_A_sf"/>
</dbReference>
<feature type="transmembrane region" description="Helical" evidence="13">
    <location>
        <begin position="764"/>
        <end position="783"/>
    </location>
</feature>
<dbReference type="InterPro" id="IPR036412">
    <property type="entry name" value="HAD-like_sf"/>
</dbReference>
<dbReference type="InterPro" id="IPR023214">
    <property type="entry name" value="HAD_sf"/>
</dbReference>
<name>A0A1W1YJR6_9FLAO</name>
<keyword evidence="8" id="KW-0460">Magnesium</keyword>
<dbReference type="PROSITE" id="PS00154">
    <property type="entry name" value="ATPASE_E1_E2"/>
    <property type="match status" value="1"/>
</dbReference>
<comment type="similarity">
    <text evidence="2">Belongs to the cation transport ATPase (P-type) (TC 3.A.3) family. Type IB subfamily.</text>
</comment>
<dbReference type="Gene3D" id="3.40.50.1000">
    <property type="entry name" value="HAD superfamily/HAD-like"/>
    <property type="match status" value="1"/>
</dbReference>
<dbReference type="SUPFAM" id="SSF81653">
    <property type="entry name" value="Calcium ATPase, transduction domain A"/>
    <property type="match status" value="1"/>
</dbReference>
<feature type="transmembrane region" description="Helical" evidence="13">
    <location>
        <begin position="422"/>
        <end position="440"/>
    </location>
</feature>
<comment type="subcellular location">
    <subcellularLocation>
        <location evidence="1">Cell membrane</location>
        <topology evidence="1">Multi-pass membrane protein</topology>
    </subcellularLocation>
</comment>
<keyword evidence="3" id="KW-0813">Transport</keyword>
<dbReference type="Gene3D" id="3.30.70.100">
    <property type="match status" value="1"/>
</dbReference>
<dbReference type="AlphaFoldDB" id="A0A1W1YJR6"/>
<keyword evidence="17" id="KW-1185">Reference proteome</keyword>
<dbReference type="GO" id="GO:0005886">
    <property type="term" value="C:plasma membrane"/>
    <property type="evidence" value="ECO:0007669"/>
    <property type="project" value="UniProtKB-SubCell"/>
</dbReference>
<dbReference type="OrthoDB" id="1521937at2"/>
<evidence type="ECO:0000313" key="17">
    <source>
        <dbReference type="Proteomes" id="UP000192393"/>
    </source>
</evidence>
<evidence type="ECO:0000256" key="8">
    <source>
        <dbReference type="ARBA" id="ARBA00022842"/>
    </source>
</evidence>
<keyword evidence="11" id="KW-0406">Ion transport</keyword>
<dbReference type="PANTHER" id="PTHR43520:SF5">
    <property type="entry name" value="CATION-TRANSPORTING P-TYPE ATPASE-RELATED"/>
    <property type="match status" value="1"/>
</dbReference>
<evidence type="ECO:0000256" key="5">
    <source>
        <dbReference type="ARBA" id="ARBA00022553"/>
    </source>
</evidence>
<evidence type="ECO:0000256" key="6">
    <source>
        <dbReference type="ARBA" id="ARBA00022692"/>
    </source>
</evidence>
<keyword evidence="10 13" id="KW-1133">Transmembrane helix</keyword>
<feature type="transmembrane region" description="Helical" evidence="13">
    <location>
        <begin position="737"/>
        <end position="758"/>
    </location>
</feature>
<dbReference type="SUPFAM" id="SSF56784">
    <property type="entry name" value="HAD-like"/>
    <property type="match status" value="1"/>
</dbReference>
<dbReference type="InterPro" id="IPR018303">
    <property type="entry name" value="ATPase_P-typ_P_site"/>
</dbReference>
<evidence type="ECO:0000313" key="16">
    <source>
        <dbReference type="EMBL" id="SMC36031.1"/>
    </source>
</evidence>
<dbReference type="Pfam" id="PF00702">
    <property type="entry name" value="Hydrolase"/>
    <property type="match status" value="1"/>
</dbReference>
<keyword evidence="9" id="KW-1278">Translocase</keyword>
<dbReference type="InterPro" id="IPR006121">
    <property type="entry name" value="HMA_dom"/>
</dbReference>